<reference evidence="2" key="1">
    <citation type="journal article" date="2016" name="Mol. Biol. Evol.">
        <title>Comparative Genomics of Early-Diverging Mushroom-Forming Fungi Provides Insights into the Origins of Lignocellulose Decay Capabilities.</title>
        <authorList>
            <person name="Nagy L.G."/>
            <person name="Riley R."/>
            <person name="Tritt A."/>
            <person name="Adam C."/>
            <person name="Daum C."/>
            <person name="Floudas D."/>
            <person name="Sun H."/>
            <person name="Yadav J.S."/>
            <person name="Pangilinan J."/>
            <person name="Larsson K.H."/>
            <person name="Matsuura K."/>
            <person name="Barry K."/>
            <person name="Labutti K."/>
            <person name="Kuo R."/>
            <person name="Ohm R.A."/>
            <person name="Bhattacharya S.S."/>
            <person name="Shirouzu T."/>
            <person name="Yoshinaga Y."/>
            <person name="Martin F.M."/>
            <person name="Grigoriev I.V."/>
            <person name="Hibbett D.S."/>
        </authorList>
    </citation>
    <scope>NUCLEOTIDE SEQUENCE [LARGE SCALE GENOMIC DNA]</scope>
    <source>
        <strain evidence="2">CBS 109695</strain>
    </source>
</reference>
<protein>
    <recommendedName>
        <fullName evidence="1">CxC1-like cysteine cluster associated with KDZ transposases domain-containing protein</fullName>
    </recommendedName>
</protein>
<sequence>MSEYHLKATRQTDKWSTQVIPTLVPIYLHLLRTTQSLTRPPVLTASLCTCGGKVTTLNVLCLYFDSLQSRQVTYCRCKPVPNQLLAEGLFPCAPVAPTLAVDLKLLEFARLQFLTMVPNLSGWCEAMELHLFKFVAQVSHIFLCTYLNAELKLR</sequence>
<organism evidence="2">
    <name type="scientific">Athelia psychrophila</name>
    <dbReference type="NCBI Taxonomy" id="1759441"/>
    <lineage>
        <taxon>Eukaryota</taxon>
        <taxon>Fungi</taxon>
        <taxon>Dikarya</taxon>
        <taxon>Basidiomycota</taxon>
        <taxon>Agaricomycotina</taxon>
        <taxon>Agaricomycetes</taxon>
        <taxon>Agaricomycetidae</taxon>
        <taxon>Atheliales</taxon>
        <taxon>Atheliaceae</taxon>
        <taxon>Athelia</taxon>
    </lineage>
</organism>
<name>A0A166CH13_9AGAM</name>
<dbReference type="Pfam" id="PF18802">
    <property type="entry name" value="CxC1"/>
    <property type="match status" value="1"/>
</dbReference>
<feature type="domain" description="CxC1-like cysteine cluster associated with KDZ transposases" evidence="1">
    <location>
        <begin position="46"/>
        <end position="112"/>
    </location>
</feature>
<gene>
    <name evidence="2" type="ORF">FIBSPDRAFT_753072</name>
</gene>
<dbReference type="AlphaFoldDB" id="A0A166CH13"/>
<dbReference type="EMBL" id="KV417629">
    <property type="protein sequence ID" value="KZP13649.1"/>
    <property type="molecule type" value="Genomic_DNA"/>
</dbReference>
<proteinExistence type="predicted"/>
<dbReference type="InterPro" id="IPR041320">
    <property type="entry name" value="CxC1"/>
</dbReference>
<dbReference type="OrthoDB" id="3200967at2759"/>
<accession>A0A166CH13</accession>
<evidence type="ECO:0000259" key="1">
    <source>
        <dbReference type="Pfam" id="PF18802"/>
    </source>
</evidence>
<dbReference type="STRING" id="436010.A0A166CH13"/>
<evidence type="ECO:0000313" key="2">
    <source>
        <dbReference type="EMBL" id="KZP13649.1"/>
    </source>
</evidence>